<evidence type="ECO:0000256" key="1">
    <source>
        <dbReference type="ARBA" id="ARBA00001947"/>
    </source>
</evidence>
<dbReference type="PANTHER" id="PTHR11705">
    <property type="entry name" value="PROTEASE FAMILY M14 CARBOXYPEPTIDASE A,B"/>
    <property type="match status" value="1"/>
</dbReference>
<comment type="cofactor">
    <cofactor evidence="1">
        <name>Zn(2+)</name>
        <dbReference type="ChEBI" id="CHEBI:29105"/>
    </cofactor>
</comment>
<keyword evidence="4" id="KW-0378">Hydrolase</keyword>
<protein>
    <submittedName>
        <fullName evidence="9">Peptidase M14</fullName>
    </submittedName>
</protein>
<evidence type="ECO:0000256" key="3">
    <source>
        <dbReference type="ARBA" id="ARBA00022670"/>
    </source>
</evidence>
<dbReference type="GO" id="GO:0004181">
    <property type="term" value="F:metallocarboxypeptidase activity"/>
    <property type="evidence" value="ECO:0007669"/>
    <property type="project" value="InterPro"/>
</dbReference>
<keyword evidence="5" id="KW-0862">Zinc</keyword>
<feature type="domain" description="Peptidase M14" evidence="8">
    <location>
        <begin position="62"/>
        <end position="223"/>
    </location>
</feature>
<dbReference type="EMBL" id="LRPC01000028">
    <property type="protein sequence ID" value="KYG73278.1"/>
    <property type="molecule type" value="Genomic_DNA"/>
</dbReference>
<dbReference type="SUPFAM" id="SSF52317">
    <property type="entry name" value="Class I glutamine amidotransferase-like"/>
    <property type="match status" value="1"/>
</dbReference>
<organism evidence="9 10">
    <name type="scientific">Roseivirga spongicola</name>
    <dbReference type="NCBI Taxonomy" id="333140"/>
    <lineage>
        <taxon>Bacteria</taxon>
        <taxon>Pseudomonadati</taxon>
        <taxon>Bacteroidota</taxon>
        <taxon>Cytophagia</taxon>
        <taxon>Cytophagales</taxon>
        <taxon>Roseivirgaceae</taxon>
        <taxon>Roseivirga</taxon>
    </lineage>
</organism>
<evidence type="ECO:0000259" key="8">
    <source>
        <dbReference type="Pfam" id="PF00246"/>
    </source>
</evidence>
<dbReference type="Proteomes" id="UP000075606">
    <property type="component" value="Unassembled WGS sequence"/>
</dbReference>
<sequence length="867" mass="96402">MSSITCYIQGNLKPDMKRLLTMFLAIMAGASAIAQAQIPHPRETFGHEVGADYKLADYSQMLEYYNKLAASTDRVQMIEIGKSSMGKSMKLFFISSEENMAQLEKWREISEKLSRAEISEAEARRLSKDGKAIVWFDGGMHATERAPAQMTAELMWRVASEESEEMQKIRENVITLVAPVINPDGLDIVADWYRKNLGTPYETSSPPVLYQKYVGHDNNRDWFMNNMVETQAITKVLYDEWYPQIVHNHHQTAPRWAMIFIPPFRSPVNQKIHPGVTTGVNLVGTAMANRFAMKKMPGAIATTSYSMFWNGGMRTAPYYHNQIGILTETAQPSPTPTEYDPEKMPEFVGGKQANSTEIFYPYPWKGGTLHFRSAIEYMLESSIAILDLAADKKDEFLYNIYSMGRDAIEDKTGAFAYVIPKGQWNPSEAMNLTNIMMQGGVEAHKATSDFTANGKNYEAGSIIFYGAQAFRPFLADLMEKQVYPDQFRYPGGPPMPPYDLAGWTLPMQMGVQVDRITASFNAQAEEITEKLKPTPGTVSGTGRYGYAFSNRDNLSAKAVNKLQKAGYTVSVLGSDEGDVKAGSIIVRSKRGLDSEVENLSKELGLNFTGLRSKPSAELAELNPVKVGIYKSWQANMDEGWTRWMLEQFDFDLDTLHNEDIQSGNLSQYSAIIFPDQSERGILEGNSARRAPEKFVGGIGEEGVAALDTYAKSGGSIIFFDGSTDFAINQFNLPVKNVLSDLNSSEFFIPGSLIRTKIDTSNPLAFGMMDEVAASFDNSGAFEVESGAQGITEVARYADKDLLMSGWAMGEDEHLAGTSAMLNAQYGGGNLVLFGFKPQFRGQPRGTYKLIFNAIYQGARKNKMNNKR</sequence>
<dbReference type="InterPro" id="IPR029062">
    <property type="entry name" value="Class_I_gatase-like"/>
</dbReference>
<evidence type="ECO:0000313" key="10">
    <source>
        <dbReference type="Proteomes" id="UP000075606"/>
    </source>
</evidence>
<keyword evidence="3" id="KW-0645">Protease</keyword>
<dbReference type="GO" id="GO:0005615">
    <property type="term" value="C:extracellular space"/>
    <property type="evidence" value="ECO:0007669"/>
    <property type="project" value="TreeGrafter"/>
</dbReference>
<evidence type="ECO:0000256" key="2">
    <source>
        <dbReference type="ARBA" id="ARBA00005988"/>
    </source>
</evidence>
<evidence type="ECO:0000256" key="5">
    <source>
        <dbReference type="ARBA" id="ARBA00022833"/>
    </source>
</evidence>
<evidence type="ECO:0000313" key="9">
    <source>
        <dbReference type="EMBL" id="KYG73278.1"/>
    </source>
</evidence>
<feature type="chain" id="PRO_5007574133" evidence="7">
    <location>
        <begin position="37"/>
        <end position="867"/>
    </location>
</feature>
<comment type="similarity">
    <text evidence="2">Belongs to the peptidase M14 family.</text>
</comment>
<dbReference type="STRING" id="333140.AWW68_11220"/>
<name>A0A150X3I1_9BACT</name>
<reference evidence="9 10" key="1">
    <citation type="submission" date="2016-01" db="EMBL/GenBank/DDBJ databases">
        <title>Genome sequencing of Roseivirga spongicola UST030701-084.</title>
        <authorList>
            <person name="Selvaratnam C."/>
            <person name="Thevarajoo S."/>
            <person name="Goh K.M."/>
            <person name="Ee R."/>
            <person name="Chan K.-G."/>
            <person name="Chong C.S."/>
        </authorList>
    </citation>
    <scope>NUCLEOTIDE SEQUENCE [LARGE SCALE GENOMIC DNA]</scope>
    <source>
        <strain evidence="9 10">UST030701-084</strain>
    </source>
</reference>
<evidence type="ECO:0000256" key="6">
    <source>
        <dbReference type="ARBA" id="ARBA00023049"/>
    </source>
</evidence>
<comment type="caution">
    <text evidence="9">The sequence shown here is derived from an EMBL/GenBank/DDBJ whole genome shotgun (WGS) entry which is preliminary data.</text>
</comment>
<dbReference type="SUPFAM" id="SSF53187">
    <property type="entry name" value="Zn-dependent exopeptidases"/>
    <property type="match status" value="1"/>
</dbReference>
<gene>
    <name evidence="9" type="ORF">AWW68_11220</name>
</gene>
<dbReference type="AlphaFoldDB" id="A0A150X3I1"/>
<evidence type="ECO:0000256" key="4">
    <source>
        <dbReference type="ARBA" id="ARBA00022801"/>
    </source>
</evidence>
<dbReference type="CDD" id="cd06240">
    <property type="entry name" value="M14-like"/>
    <property type="match status" value="1"/>
</dbReference>
<dbReference type="GO" id="GO:0006508">
    <property type="term" value="P:proteolysis"/>
    <property type="evidence" value="ECO:0007669"/>
    <property type="project" value="UniProtKB-KW"/>
</dbReference>
<dbReference type="InterPro" id="IPR000834">
    <property type="entry name" value="Peptidase_M14"/>
</dbReference>
<keyword evidence="10" id="KW-1185">Reference proteome</keyword>
<dbReference type="PANTHER" id="PTHR11705:SF143">
    <property type="entry name" value="SLL0236 PROTEIN"/>
    <property type="match status" value="1"/>
</dbReference>
<keyword evidence="6" id="KW-0482">Metalloprotease</keyword>
<feature type="signal peptide" evidence="7">
    <location>
        <begin position="1"/>
        <end position="36"/>
    </location>
</feature>
<keyword evidence="7" id="KW-0732">Signal</keyword>
<dbReference type="Pfam" id="PF00246">
    <property type="entry name" value="Peptidase_M14"/>
    <property type="match status" value="1"/>
</dbReference>
<proteinExistence type="inferred from homology"/>
<dbReference type="Gene3D" id="3.40.630.10">
    <property type="entry name" value="Zn peptidases"/>
    <property type="match status" value="1"/>
</dbReference>
<evidence type="ECO:0000256" key="7">
    <source>
        <dbReference type="SAM" id="SignalP"/>
    </source>
</evidence>
<accession>A0A150X3I1</accession>
<dbReference type="GO" id="GO:0008270">
    <property type="term" value="F:zinc ion binding"/>
    <property type="evidence" value="ECO:0007669"/>
    <property type="project" value="InterPro"/>
</dbReference>